<feature type="transmembrane region" description="Helical" evidence="1">
    <location>
        <begin position="6"/>
        <end position="26"/>
    </location>
</feature>
<evidence type="ECO:0000256" key="1">
    <source>
        <dbReference type="SAM" id="Phobius"/>
    </source>
</evidence>
<evidence type="ECO:0000313" key="2">
    <source>
        <dbReference type="EMBL" id="KJV68011.1"/>
    </source>
</evidence>
<name>A0A0F3NJQ4_ANAPH</name>
<keyword evidence="1" id="KW-0812">Transmembrane</keyword>
<dbReference type="EMBL" id="LANW01000001">
    <property type="protein sequence ID" value="KJV68011.1"/>
    <property type="molecule type" value="Genomic_DNA"/>
</dbReference>
<protein>
    <submittedName>
        <fullName evidence="2">Uncharacterized protein</fullName>
    </submittedName>
</protein>
<keyword evidence="1" id="KW-1133">Transmembrane helix</keyword>
<proteinExistence type="predicted"/>
<accession>A0A0F3NJQ4</accession>
<gene>
    <name evidence="2" type="ORF">APHNP_0547</name>
</gene>
<dbReference type="AlphaFoldDB" id="A0A0F3NJQ4"/>
<comment type="caution">
    <text evidence="2">The sequence shown here is derived from an EMBL/GenBank/DDBJ whole genome shotgun (WGS) entry which is preliminary data.</text>
</comment>
<keyword evidence="1" id="KW-0472">Membrane</keyword>
<organism evidence="2 3">
    <name type="scientific">Anaplasma phagocytophilum str. ApNP</name>
    <dbReference type="NCBI Taxonomy" id="1359153"/>
    <lineage>
        <taxon>Bacteria</taxon>
        <taxon>Pseudomonadati</taxon>
        <taxon>Pseudomonadota</taxon>
        <taxon>Alphaproteobacteria</taxon>
        <taxon>Rickettsiales</taxon>
        <taxon>Anaplasmataceae</taxon>
        <taxon>Anaplasma</taxon>
        <taxon>phagocytophilum group</taxon>
    </lineage>
</organism>
<evidence type="ECO:0000313" key="3">
    <source>
        <dbReference type="Proteomes" id="UP000033385"/>
    </source>
</evidence>
<dbReference type="PATRIC" id="fig|1359153.3.peg.560"/>
<dbReference type="Proteomes" id="UP000033385">
    <property type="component" value="Unassembled WGS sequence"/>
</dbReference>
<reference evidence="2 3" key="1">
    <citation type="submission" date="2015-01" db="EMBL/GenBank/DDBJ databases">
        <title>Genome Sequencing of Rickettsiales.</title>
        <authorList>
            <person name="Daugherty S.C."/>
            <person name="Su Q."/>
            <person name="Abolude K."/>
            <person name="Beier-Sexton M."/>
            <person name="Carlyon J.A."/>
            <person name="Carter R."/>
            <person name="Day N.P."/>
            <person name="Dumler S.J."/>
            <person name="Dyachenko V."/>
            <person name="Godinez A."/>
            <person name="Kurtti T.J."/>
            <person name="Lichay M."/>
            <person name="Mullins K.E."/>
            <person name="Ott S."/>
            <person name="Pappas-Brown V."/>
            <person name="Paris D.H."/>
            <person name="Patel P."/>
            <person name="Richards A.L."/>
            <person name="Sadzewicz L."/>
            <person name="Sears K."/>
            <person name="Seidman D."/>
            <person name="Sengamalay N."/>
            <person name="Stenos J."/>
            <person name="Tallon L.J."/>
            <person name="Vincent G."/>
            <person name="Fraser C.M."/>
            <person name="Munderloh U."/>
            <person name="Dunning-Hotopp J.C."/>
        </authorList>
    </citation>
    <scope>NUCLEOTIDE SEQUENCE [LARGE SCALE GENOMIC DNA]</scope>
    <source>
        <strain evidence="2 3">ApNP</strain>
    </source>
</reference>
<sequence>MLGLERYILCILPNIAGSLTSTLIVGKGYMRFGCMIYGELRRVDRASC</sequence>